<evidence type="ECO:0000256" key="1">
    <source>
        <dbReference type="ARBA" id="ARBA00022598"/>
    </source>
</evidence>
<dbReference type="PANTHER" id="PTHR43585">
    <property type="entry name" value="FUMIPYRROLE BIOSYNTHESIS PROTEIN C"/>
    <property type="match status" value="1"/>
</dbReference>
<feature type="domain" description="ATP-grasp" evidence="5">
    <location>
        <begin position="114"/>
        <end position="297"/>
    </location>
</feature>
<keyword evidence="2 4" id="KW-0547">Nucleotide-binding</keyword>
<reference evidence="6 7" key="1">
    <citation type="submission" date="2018-05" db="EMBL/GenBank/DDBJ databases">
        <title>Genomic Encyclopedia of Type Strains, Phase IV (KMG-IV): sequencing the most valuable type-strain genomes for metagenomic binning, comparative biology and taxonomic classification.</title>
        <authorList>
            <person name="Goeker M."/>
        </authorList>
    </citation>
    <scope>NUCLEOTIDE SEQUENCE [LARGE SCALE GENOMIC DNA]</scope>
    <source>
        <strain evidence="6 7">DSM 44704</strain>
    </source>
</reference>
<comment type="caution">
    <text evidence="6">The sequence shown here is derived from an EMBL/GenBank/DDBJ whole genome shotgun (WGS) entry which is preliminary data.</text>
</comment>
<organism evidence="6 7">
    <name type="scientific">Nocardia tenerifensis</name>
    <dbReference type="NCBI Taxonomy" id="228006"/>
    <lineage>
        <taxon>Bacteria</taxon>
        <taxon>Bacillati</taxon>
        <taxon>Actinomycetota</taxon>
        <taxon>Actinomycetes</taxon>
        <taxon>Mycobacteriales</taxon>
        <taxon>Nocardiaceae</taxon>
        <taxon>Nocardia</taxon>
    </lineage>
</organism>
<dbReference type="Gene3D" id="3.30.470.20">
    <property type="entry name" value="ATP-grasp fold, B domain"/>
    <property type="match status" value="1"/>
</dbReference>
<proteinExistence type="predicted"/>
<dbReference type="InterPro" id="IPR013815">
    <property type="entry name" value="ATP_grasp_subdomain_1"/>
</dbReference>
<dbReference type="InterPro" id="IPR040570">
    <property type="entry name" value="LAL_C2"/>
</dbReference>
<dbReference type="InterPro" id="IPR052032">
    <property type="entry name" value="ATP-dep_AA_Ligase"/>
</dbReference>
<dbReference type="Gene3D" id="3.40.50.20">
    <property type="match status" value="1"/>
</dbReference>
<dbReference type="RefSeq" id="WP_040742706.1">
    <property type="nucleotide sequence ID" value="NZ_QJKF01000015.1"/>
</dbReference>
<dbReference type="GO" id="GO:0046872">
    <property type="term" value="F:metal ion binding"/>
    <property type="evidence" value="ECO:0007669"/>
    <property type="project" value="InterPro"/>
</dbReference>
<dbReference type="PANTHER" id="PTHR43585:SF2">
    <property type="entry name" value="ATP-GRASP ENZYME FSQD"/>
    <property type="match status" value="1"/>
</dbReference>
<evidence type="ECO:0000256" key="4">
    <source>
        <dbReference type="PROSITE-ProRule" id="PRU00409"/>
    </source>
</evidence>
<sequence length="400" mass="43473">MIRHYLLIGGARDVTPILRKRRPDLRITAMVAVPRLRRMLHPGECARVLALDDRAATDEWVALARAVHEREPIHAVGAFGEYDQRRAAAIADAFGMPFHAPSVIDRVYDKTLMRQRLREQGVDDTPAAPIDSPQDLKHFADEFGLPLILKPRSGSGSENIVRVSSAAELDAALAQLDGDRLVERYLEGTEISVEAFSENGIHRVVGITRKFIDADFVEIGHGVREATAADEPVADYVCSVLDALGIAFGPTHTEVIRTADGPRIVETHTRAGGDQIPQLLRAATGIDLVELAVRQSLGERVLPVLDALLAEPGRPSRAGAIRYRVPPASGRLVRVDHRDEAAAVEHVTGCTVLKEPGEPLVTPMRDSDDRVAFCTAVADDVETAGAAAELAVRRLEVVLE</sequence>
<dbReference type="GO" id="GO:0005524">
    <property type="term" value="F:ATP binding"/>
    <property type="evidence" value="ECO:0007669"/>
    <property type="project" value="UniProtKB-UniRule"/>
</dbReference>
<protein>
    <submittedName>
        <fullName evidence="6">Biotin carboxylase</fullName>
    </submittedName>
</protein>
<dbReference type="OrthoDB" id="24041at2"/>
<name>A0A318JR48_9NOCA</name>
<dbReference type="Proteomes" id="UP000247569">
    <property type="component" value="Unassembled WGS sequence"/>
</dbReference>
<evidence type="ECO:0000256" key="2">
    <source>
        <dbReference type="ARBA" id="ARBA00022741"/>
    </source>
</evidence>
<accession>A0A318JR48</accession>
<dbReference type="Pfam" id="PF18603">
    <property type="entry name" value="LAL_C2"/>
    <property type="match status" value="1"/>
</dbReference>
<gene>
    <name evidence="6" type="ORF">DFR70_115117</name>
</gene>
<dbReference type="SUPFAM" id="SSF56059">
    <property type="entry name" value="Glutathione synthetase ATP-binding domain-like"/>
    <property type="match status" value="1"/>
</dbReference>
<dbReference type="Pfam" id="PF13535">
    <property type="entry name" value="ATP-grasp_4"/>
    <property type="match status" value="1"/>
</dbReference>
<dbReference type="EMBL" id="QJKF01000015">
    <property type="protein sequence ID" value="PXX58144.1"/>
    <property type="molecule type" value="Genomic_DNA"/>
</dbReference>
<keyword evidence="1" id="KW-0436">Ligase</keyword>
<evidence type="ECO:0000259" key="5">
    <source>
        <dbReference type="PROSITE" id="PS50975"/>
    </source>
</evidence>
<dbReference type="AlphaFoldDB" id="A0A318JR48"/>
<dbReference type="Gene3D" id="3.30.1490.20">
    <property type="entry name" value="ATP-grasp fold, A domain"/>
    <property type="match status" value="1"/>
</dbReference>
<evidence type="ECO:0000313" key="7">
    <source>
        <dbReference type="Proteomes" id="UP000247569"/>
    </source>
</evidence>
<keyword evidence="7" id="KW-1185">Reference proteome</keyword>
<dbReference type="InterPro" id="IPR011761">
    <property type="entry name" value="ATP-grasp"/>
</dbReference>
<keyword evidence="3 4" id="KW-0067">ATP-binding</keyword>
<dbReference type="PROSITE" id="PS50975">
    <property type="entry name" value="ATP_GRASP"/>
    <property type="match status" value="1"/>
</dbReference>
<evidence type="ECO:0000256" key="3">
    <source>
        <dbReference type="ARBA" id="ARBA00022840"/>
    </source>
</evidence>
<evidence type="ECO:0000313" key="6">
    <source>
        <dbReference type="EMBL" id="PXX58144.1"/>
    </source>
</evidence>
<dbReference type="GO" id="GO:0016874">
    <property type="term" value="F:ligase activity"/>
    <property type="evidence" value="ECO:0007669"/>
    <property type="project" value="UniProtKB-KW"/>
</dbReference>